<dbReference type="InterPro" id="IPR036874">
    <property type="entry name" value="Carbonic_anhydrase_sf"/>
</dbReference>
<dbReference type="GO" id="GO:0004089">
    <property type="term" value="F:carbonate dehydratase activity"/>
    <property type="evidence" value="ECO:0007669"/>
    <property type="project" value="UniProtKB-EC"/>
</dbReference>
<keyword evidence="7" id="KW-1133">Transmembrane helix</keyword>
<keyword evidence="7" id="KW-0472">Membrane</keyword>
<dbReference type="Gene3D" id="3.40.1050.10">
    <property type="entry name" value="Carbonic anhydrase"/>
    <property type="match status" value="1"/>
</dbReference>
<comment type="similarity">
    <text evidence="1">Belongs to the beta-class carbonic anhydrase family.</text>
</comment>
<keyword evidence="3 6" id="KW-0479">Metal-binding</keyword>
<gene>
    <name evidence="8" type="ORF">DFO70_12620</name>
</gene>
<dbReference type="SMART" id="SM00947">
    <property type="entry name" value="Pro_CA"/>
    <property type="match status" value="1"/>
</dbReference>
<proteinExistence type="inferred from homology"/>
<organism evidence="8 9">
    <name type="scientific">Cytobacillus firmus</name>
    <name type="common">Bacillus firmus</name>
    <dbReference type="NCBI Taxonomy" id="1399"/>
    <lineage>
        <taxon>Bacteria</taxon>
        <taxon>Bacillati</taxon>
        <taxon>Bacillota</taxon>
        <taxon>Bacilli</taxon>
        <taxon>Bacillales</taxon>
        <taxon>Bacillaceae</taxon>
        <taxon>Cytobacillus</taxon>
    </lineage>
</organism>
<feature type="binding site" evidence="6">
    <location>
        <position position="140"/>
    </location>
    <ligand>
        <name>Zn(2+)</name>
        <dbReference type="ChEBI" id="CHEBI:29105"/>
    </ligand>
</feature>
<accession>A0A366JKM4</accession>
<evidence type="ECO:0000256" key="4">
    <source>
        <dbReference type="ARBA" id="ARBA00022833"/>
    </source>
</evidence>
<dbReference type="Proteomes" id="UP000252731">
    <property type="component" value="Unassembled WGS sequence"/>
</dbReference>
<sequence>MYHKYRGLLKVIISIDIFLSSIAAFMPAQSKGIHKSQGVEQLKLLEEILNHNQQFVEEKKYEEFETTKFPNKKMVILTCMDTRLVELLPKALNVRNGDVKIIKNAGALVTHPFGSIMRSILVAVYQLQAKEVFVIGHHDCGMSGMKADAVVSSMKERGITEDALDTVTYSGIAAEDWLRGFENVEDSVSHSVHMVKKHPLMPADVPVHGLVIHPGTGKLDLVVDGYEG</sequence>
<dbReference type="AlphaFoldDB" id="A0A366JKM4"/>
<comment type="cofactor">
    <cofactor evidence="6">
        <name>Zn(2+)</name>
        <dbReference type="ChEBI" id="CHEBI:29105"/>
    </cofactor>
    <text evidence="6">Binds 1 zinc ion per subunit.</text>
</comment>
<feature type="binding site" evidence="6">
    <location>
        <position position="81"/>
    </location>
    <ligand>
        <name>Zn(2+)</name>
        <dbReference type="ChEBI" id="CHEBI:29105"/>
    </ligand>
</feature>
<keyword evidence="7" id="KW-0812">Transmembrane</keyword>
<dbReference type="EC" id="4.2.1.1" evidence="2"/>
<feature type="binding site" evidence="6">
    <location>
        <position position="79"/>
    </location>
    <ligand>
        <name>Zn(2+)</name>
        <dbReference type="ChEBI" id="CHEBI:29105"/>
    </ligand>
</feature>
<dbReference type="PANTHER" id="PTHR43175">
    <property type="entry name" value="CARBONIC ANHYDRASE"/>
    <property type="match status" value="1"/>
</dbReference>
<dbReference type="CDD" id="cd03379">
    <property type="entry name" value="beta_CA_cladeD"/>
    <property type="match status" value="1"/>
</dbReference>
<feature type="transmembrane region" description="Helical" evidence="7">
    <location>
        <begin position="7"/>
        <end position="26"/>
    </location>
</feature>
<dbReference type="InterPro" id="IPR001765">
    <property type="entry name" value="Carbonic_anhydrase"/>
</dbReference>
<evidence type="ECO:0000256" key="1">
    <source>
        <dbReference type="ARBA" id="ARBA00006217"/>
    </source>
</evidence>
<keyword evidence="4 6" id="KW-0862">Zinc</keyword>
<feature type="binding site" evidence="6">
    <location>
        <position position="137"/>
    </location>
    <ligand>
        <name>Zn(2+)</name>
        <dbReference type="ChEBI" id="CHEBI:29105"/>
    </ligand>
</feature>
<dbReference type="GO" id="GO:0008270">
    <property type="term" value="F:zinc ion binding"/>
    <property type="evidence" value="ECO:0007669"/>
    <property type="project" value="InterPro"/>
</dbReference>
<dbReference type="SUPFAM" id="SSF53056">
    <property type="entry name" value="beta-carbonic anhydrase, cab"/>
    <property type="match status" value="1"/>
</dbReference>
<dbReference type="PANTHER" id="PTHR43175:SF3">
    <property type="entry name" value="CARBON DISULFIDE HYDROLASE"/>
    <property type="match status" value="1"/>
</dbReference>
<evidence type="ECO:0000256" key="5">
    <source>
        <dbReference type="ARBA" id="ARBA00048348"/>
    </source>
</evidence>
<name>A0A366JKM4_CYTFI</name>
<comment type="caution">
    <text evidence="8">The sequence shown here is derived from an EMBL/GenBank/DDBJ whole genome shotgun (WGS) entry which is preliminary data.</text>
</comment>
<dbReference type="Pfam" id="PF00484">
    <property type="entry name" value="Pro_CA"/>
    <property type="match status" value="1"/>
</dbReference>
<evidence type="ECO:0000256" key="2">
    <source>
        <dbReference type="ARBA" id="ARBA00012925"/>
    </source>
</evidence>
<evidence type="ECO:0000256" key="3">
    <source>
        <dbReference type="ARBA" id="ARBA00022723"/>
    </source>
</evidence>
<dbReference type="EMBL" id="QNSF01000026">
    <property type="protein sequence ID" value="RBP86412.1"/>
    <property type="molecule type" value="Genomic_DNA"/>
</dbReference>
<evidence type="ECO:0000256" key="6">
    <source>
        <dbReference type="PIRSR" id="PIRSR601765-1"/>
    </source>
</evidence>
<evidence type="ECO:0000256" key="7">
    <source>
        <dbReference type="SAM" id="Phobius"/>
    </source>
</evidence>
<reference evidence="8 9" key="1">
    <citation type="submission" date="2018-06" db="EMBL/GenBank/DDBJ databases">
        <title>Freshwater and sediment microbial communities from various areas in North America, analyzing microbe dynamics in response to fracking.</title>
        <authorList>
            <person name="Lamendella R."/>
        </authorList>
    </citation>
    <scope>NUCLEOTIDE SEQUENCE [LARGE SCALE GENOMIC DNA]</scope>
    <source>
        <strain evidence="8 9">14_TX</strain>
    </source>
</reference>
<dbReference type="STRING" id="1399.VL14_18045"/>
<comment type="catalytic activity">
    <reaction evidence="5">
        <text>hydrogencarbonate + H(+) = CO2 + H2O</text>
        <dbReference type="Rhea" id="RHEA:10748"/>
        <dbReference type="ChEBI" id="CHEBI:15377"/>
        <dbReference type="ChEBI" id="CHEBI:15378"/>
        <dbReference type="ChEBI" id="CHEBI:16526"/>
        <dbReference type="ChEBI" id="CHEBI:17544"/>
        <dbReference type="EC" id="4.2.1.1"/>
    </reaction>
</comment>
<keyword evidence="9" id="KW-1185">Reference proteome</keyword>
<evidence type="ECO:0000313" key="9">
    <source>
        <dbReference type="Proteomes" id="UP000252731"/>
    </source>
</evidence>
<evidence type="ECO:0000313" key="8">
    <source>
        <dbReference type="EMBL" id="RBP86412.1"/>
    </source>
</evidence>
<protein>
    <recommendedName>
        <fullName evidence="2">carbonic anhydrase</fullName>
        <ecNumber evidence="2">4.2.1.1</ecNumber>
    </recommendedName>
</protein>